<accession>A0A388KUA7</accession>
<proteinExistence type="predicted"/>
<feature type="region of interest" description="Disordered" evidence="1">
    <location>
        <begin position="1"/>
        <end position="146"/>
    </location>
</feature>
<protein>
    <submittedName>
        <fullName evidence="2">Uncharacterized protein</fullName>
    </submittedName>
</protein>
<comment type="caution">
    <text evidence="2">The sequence shown here is derived from an EMBL/GenBank/DDBJ whole genome shotgun (WGS) entry which is preliminary data.</text>
</comment>
<name>A0A388KUA7_CHABU</name>
<dbReference type="Gramene" id="GBG73582">
    <property type="protein sequence ID" value="GBG73582"/>
    <property type="gene ID" value="CBR_g16924"/>
</dbReference>
<gene>
    <name evidence="2" type="ORF">CBR_g16924</name>
</gene>
<feature type="compositionally biased region" description="Low complexity" evidence="1">
    <location>
        <begin position="26"/>
        <end position="39"/>
    </location>
</feature>
<evidence type="ECO:0000313" key="3">
    <source>
        <dbReference type="Proteomes" id="UP000265515"/>
    </source>
</evidence>
<evidence type="ECO:0000256" key="1">
    <source>
        <dbReference type="SAM" id="MobiDB-lite"/>
    </source>
</evidence>
<reference evidence="2 3" key="1">
    <citation type="journal article" date="2018" name="Cell">
        <title>The Chara Genome: Secondary Complexity and Implications for Plant Terrestrialization.</title>
        <authorList>
            <person name="Nishiyama T."/>
            <person name="Sakayama H."/>
            <person name="Vries J.D."/>
            <person name="Buschmann H."/>
            <person name="Saint-Marcoux D."/>
            <person name="Ullrich K.K."/>
            <person name="Haas F.B."/>
            <person name="Vanderstraeten L."/>
            <person name="Becker D."/>
            <person name="Lang D."/>
            <person name="Vosolsobe S."/>
            <person name="Rombauts S."/>
            <person name="Wilhelmsson P.K.I."/>
            <person name="Janitza P."/>
            <person name="Kern R."/>
            <person name="Heyl A."/>
            <person name="Rumpler F."/>
            <person name="Villalobos L.I.A.C."/>
            <person name="Clay J.M."/>
            <person name="Skokan R."/>
            <person name="Toyoda A."/>
            <person name="Suzuki Y."/>
            <person name="Kagoshima H."/>
            <person name="Schijlen E."/>
            <person name="Tajeshwar N."/>
            <person name="Catarino B."/>
            <person name="Hetherington A.J."/>
            <person name="Saltykova A."/>
            <person name="Bonnot C."/>
            <person name="Breuninger H."/>
            <person name="Symeonidi A."/>
            <person name="Radhakrishnan G.V."/>
            <person name="Van Nieuwerburgh F."/>
            <person name="Deforce D."/>
            <person name="Chang C."/>
            <person name="Karol K.G."/>
            <person name="Hedrich R."/>
            <person name="Ulvskov P."/>
            <person name="Glockner G."/>
            <person name="Delwiche C.F."/>
            <person name="Petrasek J."/>
            <person name="Van de Peer Y."/>
            <person name="Friml J."/>
            <person name="Beilby M."/>
            <person name="Dolan L."/>
            <person name="Kohara Y."/>
            <person name="Sugano S."/>
            <person name="Fujiyama A."/>
            <person name="Delaux P.-M."/>
            <person name="Quint M."/>
            <person name="TheiBen G."/>
            <person name="Hagemann M."/>
            <person name="Harholt J."/>
            <person name="Dunand C."/>
            <person name="Zachgo S."/>
            <person name="Langdale J."/>
            <person name="Maumus F."/>
            <person name="Straeten D.V.D."/>
            <person name="Gould S.B."/>
            <person name="Rensing S.A."/>
        </authorList>
    </citation>
    <scope>NUCLEOTIDE SEQUENCE [LARGE SCALE GENOMIC DNA]</scope>
    <source>
        <strain evidence="2 3">S276</strain>
    </source>
</reference>
<feature type="compositionally biased region" description="Basic and acidic residues" evidence="1">
    <location>
        <begin position="134"/>
        <end position="146"/>
    </location>
</feature>
<dbReference type="EMBL" id="BFEA01000186">
    <property type="protein sequence ID" value="GBG73582.1"/>
    <property type="molecule type" value="Genomic_DNA"/>
</dbReference>
<dbReference type="Proteomes" id="UP000265515">
    <property type="component" value="Unassembled WGS sequence"/>
</dbReference>
<keyword evidence="3" id="KW-1185">Reference proteome</keyword>
<evidence type="ECO:0000313" key="2">
    <source>
        <dbReference type="EMBL" id="GBG73582.1"/>
    </source>
</evidence>
<organism evidence="2 3">
    <name type="scientific">Chara braunii</name>
    <name type="common">Braun's stonewort</name>
    <dbReference type="NCBI Taxonomy" id="69332"/>
    <lineage>
        <taxon>Eukaryota</taxon>
        <taxon>Viridiplantae</taxon>
        <taxon>Streptophyta</taxon>
        <taxon>Charophyceae</taxon>
        <taxon>Charales</taxon>
        <taxon>Characeae</taxon>
        <taxon>Chara</taxon>
    </lineage>
</organism>
<dbReference type="AlphaFoldDB" id="A0A388KUA7"/>
<dbReference type="Gene3D" id="2.40.70.10">
    <property type="entry name" value="Acid Proteases"/>
    <property type="match status" value="1"/>
</dbReference>
<sequence>MDEVSIPHVFTTGLEKEASEPRAHNVRAVRATQAQQAFAMSQGREGSESRASNARAVRATLASGSDATYQTPRNYTPHTGRKPKGGNTSKKQAQAPLPPQAETSIDVGEDEEDQDEVLRGKENKRAKQRVKTRKTNDGNEKVGEKSTKKWRYQTSIEKGVDLENLVNKLLEGHNELLNLKEILATAPKLRELVKAKLARKRVATVRFGDLIPKEANWTIVGSKMDWKPVGTGSIDVNIRGKDCPRMVDTRAEMNIMNSEITEKLGLKIDKRDCGYLNGASGKSGYTGIASNVMVEVGRVKTEDDEEVVKPDEIVLGDDYEFSEELEGEEFEQGEISEDFREEYDGFDPKGAVAMSQKGGMVGLNRSIPEEEERLRHPVVTRDSAAIPFYKKEDNLRQFLREYENHAFIKEWDVPTMIKNVAGVGECRKAMEEMAMRVFGWQSFKVAMWSKYADLRRDEIEDNITFDGTNLEDFEDSIGLCAERNRWDDEKKLEQTAIRVTPRERETVRKIREGSDTWGDFLVEMRKAHPLSIRRQKKRQLFQEQGV</sequence>
<dbReference type="InterPro" id="IPR021109">
    <property type="entry name" value="Peptidase_aspartic_dom_sf"/>
</dbReference>
<feature type="compositionally biased region" description="Polar residues" evidence="1">
    <location>
        <begin position="62"/>
        <end position="77"/>
    </location>
</feature>
<feature type="compositionally biased region" description="Basic and acidic residues" evidence="1">
    <location>
        <begin position="116"/>
        <end position="125"/>
    </location>
</feature>
<feature type="compositionally biased region" description="Basic and acidic residues" evidence="1">
    <location>
        <begin position="14"/>
        <end position="23"/>
    </location>
</feature>